<comment type="caution">
    <text evidence="1">The sequence shown here is derived from an EMBL/GenBank/DDBJ whole genome shotgun (WGS) entry which is preliminary data.</text>
</comment>
<organism evidence="1 2">
    <name type="scientific">Fasciola gigantica</name>
    <name type="common">Giant liver fluke</name>
    <dbReference type="NCBI Taxonomy" id="46835"/>
    <lineage>
        <taxon>Eukaryota</taxon>
        <taxon>Metazoa</taxon>
        <taxon>Spiralia</taxon>
        <taxon>Lophotrochozoa</taxon>
        <taxon>Platyhelminthes</taxon>
        <taxon>Trematoda</taxon>
        <taxon>Digenea</taxon>
        <taxon>Plagiorchiida</taxon>
        <taxon>Echinostomata</taxon>
        <taxon>Echinostomatoidea</taxon>
        <taxon>Fasciolidae</taxon>
        <taxon>Fasciola</taxon>
    </lineage>
</organism>
<dbReference type="Proteomes" id="UP000316759">
    <property type="component" value="Unassembled WGS sequence"/>
</dbReference>
<keyword evidence="2" id="KW-1185">Reference proteome</keyword>
<protein>
    <submittedName>
        <fullName evidence="1">Uncharacterized protein</fullName>
    </submittedName>
</protein>
<accession>A0A504YAP0</accession>
<dbReference type="AlphaFoldDB" id="A0A504YAP0"/>
<evidence type="ECO:0000313" key="2">
    <source>
        <dbReference type="Proteomes" id="UP000316759"/>
    </source>
</evidence>
<dbReference type="OrthoDB" id="10406239at2759"/>
<dbReference type="EMBL" id="SUNJ01011765">
    <property type="protein sequence ID" value="TPP58652.1"/>
    <property type="molecule type" value="Genomic_DNA"/>
</dbReference>
<name>A0A504YAP0_FASGI</name>
<feature type="non-terminal residue" evidence="1">
    <location>
        <position position="1"/>
    </location>
</feature>
<evidence type="ECO:0000313" key="1">
    <source>
        <dbReference type="EMBL" id="TPP58652.1"/>
    </source>
</evidence>
<proteinExistence type="predicted"/>
<gene>
    <name evidence="1" type="ORF">FGIG_11550</name>
</gene>
<sequence length="137" mass="14728">PLTDFLSTTTNEGTQAVRTVLSSRWSTLTNPSLLIASGLLPVGSPFSFNLADLVLDVVGLSNGMTKSNALGSNHAPKKHGQVATSALCHRLLVENVDKLWVLVSSWMNNRNPQLIIFLIGLIPRLVALNPSAFLVPE</sequence>
<reference evidence="1 2" key="1">
    <citation type="submission" date="2019-04" db="EMBL/GenBank/DDBJ databases">
        <title>Annotation for the trematode Fasciola gigantica.</title>
        <authorList>
            <person name="Choi Y.-J."/>
        </authorList>
    </citation>
    <scope>NUCLEOTIDE SEQUENCE [LARGE SCALE GENOMIC DNA]</scope>
    <source>
        <strain evidence="1">Uganda_cow_1</strain>
    </source>
</reference>